<comment type="function">
    <text evidence="27">The processed protein kinase Xa21 chain released by protein cleavage after X.oryzae pv. oryzae protein Ax21 detection translocates into the nucleus where it can bind and regulate WRKY62, a transcription factor. Confers resistance to the bacterial pathogen X.oryzae pv. oryzae (Xoo).</text>
</comment>
<dbReference type="InterPro" id="IPR003591">
    <property type="entry name" value="Leu-rich_rpt_typical-subtyp"/>
</dbReference>
<sequence>MALAGKRLLLAAVWPLAWLAAAAAAAAVDVDDGLALTAFMARMSTGSGSPPPPTWGNRRLHLAGNRLHGVLPPELGGLAELRHLNLSDNAFQGQIPASLANCTGLEILALYNNRFHGEIPPELCSLRGLRVLSLGMNTLTGSIPSEIGNLANLMTLNLQFSNLTGGIPEEIGDLAGLVGLGLGSNQLAGSIPASLGNLSALKYLSIPSAKLTGSIPSLQNLSSLLVLELGENNLEGTVPAWLGNLSSLVFVSLQQNRLSGHIPESLGRLQMLTSLDLSQNNLISGSIPDSLGNLGALSSLRLDYNKLEGSFPPSLLNLSSLDDLGLQSNRLSGALPPDIGNKLPNLQSLANCSNLNALDLGYNKLQGELPSSIGNLSSHLSYLIIANNNIEGKIPEGIGNLINLKLLYMDINRLEGIIPASLGKLKMLNKLSIPYNNLSGSIPPTLGNLTGLNLLQLQGNALNGSIPSNLSSCPLELLDLSYNSLTGLIPKQLFLISTLSSNMFLGHNFLSGALPAEMGNLKNLGEFDFSSNNISGEIPTSIGECKSLQQLNISGNSLQGIIPSSLGQLKGLLVLDLSDNNLSGGIPAFLGGMRGLSILNLSYNKFEGEVPRDGVFLNATATFLAGNDDLCGGIPEMKLPPCFNQTTKKASRKLIIIISICRIMPLITLIFMLFAFYYRNKKAKPNPQISLISEQYTRVSYAELVNATNGFASDNLIGAGSFGSVYKGRMTNNDQQVVAVKVLNLTQRGASQSFMAECETLRCVRHRNLVKILTVCSSIDFQGNEFKAIVYEYLPNGNLDQWLHPNIMGQSEHKALDLTARLRIAIDVASSLEYLHQYKPSPIIHCDLKPSNVLLDSDMVAHVSDFGLARFLHQESEKSSGWASMRGTVGYAAPEYGIGNEVSIQGDVYSYGILLLEMFTRKRPTDDEFGEAVGLRKYVQMALPDNAANVLDQQLLPETEDGGAIKSNSYNGKDLRITCVTSVMRIGISCSEEAPTDRVQIGDALKELQAIRDKFEKHVSNEGTSSQ</sequence>
<keyword evidence="23" id="KW-0325">Glycoprotein</keyword>
<dbReference type="PANTHER" id="PTHR27008">
    <property type="entry name" value="OS04G0122200 PROTEIN"/>
    <property type="match status" value="1"/>
</dbReference>
<dbReference type="SMART" id="SM00369">
    <property type="entry name" value="LRR_TYP"/>
    <property type="match status" value="11"/>
</dbReference>
<evidence type="ECO:0000256" key="30">
    <source>
        <dbReference type="SAM" id="Phobius"/>
    </source>
</evidence>
<proteinExistence type="predicted"/>
<reference evidence="33" key="2">
    <citation type="submission" date="2008-12" db="EMBL/GenBank/DDBJ databases">
        <title>Improved gene annotation of the rice (Oryza sativa) genomes.</title>
        <authorList>
            <person name="Wang J."/>
            <person name="Li R."/>
            <person name="Fan W."/>
            <person name="Huang Q."/>
            <person name="Zhang J."/>
            <person name="Zhou Y."/>
            <person name="Hu Y."/>
            <person name="Zi S."/>
            <person name="Li J."/>
            <person name="Ni P."/>
            <person name="Zheng H."/>
            <person name="Zhang Y."/>
            <person name="Zhao M."/>
            <person name="Hao Q."/>
            <person name="McDermott J."/>
            <person name="Samudrala R."/>
            <person name="Kristiansen K."/>
            <person name="Wong G.K.-S."/>
        </authorList>
    </citation>
    <scope>NUCLEOTIDE SEQUENCE</scope>
</reference>
<dbReference type="PANTHER" id="PTHR27008:SF596">
    <property type="entry name" value="OS02G0215500 PROTEIN"/>
    <property type="match status" value="1"/>
</dbReference>
<evidence type="ECO:0000259" key="32">
    <source>
        <dbReference type="PROSITE" id="PS50011"/>
    </source>
</evidence>
<dbReference type="PRINTS" id="PR00019">
    <property type="entry name" value="LEURICHRPT"/>
</dbReference>
<evidence type="ECO:0000256" key="1">
    <source>
        <dbReference type="ARBA" id="ARBA00001936"/>
    </source>
</evidence>
<dbReference type="InterPro" id="IPR011009">
    <property type="entry name" value="Kinase-like_dom_sf"/>
</dbReference>
<dbReference type="FunFam" id="3.80.10.10:FF:000288">
    <property type="entry name" value="LRR receptor-like serine/threonine-protein kinase EFR"/>
    <property type="match status" value="1"/>
</dbReference>
<dbReference type="Gene3D" id="3.30.200.20">
    <property type="entry name" value="Phosphorylase Kinase, domain 1"/>
    <property type="match status" value="1"/>
</dbReference>
<dbReference type="PROSITE" id="PS00108">
    <property type="entry name" value="PROTEIN_KINASE_ST"/>
    <property type="match status" value="1"/>
</dbReference>
<dbReference type="Pfam" id="PF00069">
    <property type="entry name" value="Pkinase"/>
    <property type="match status" value="1"/>
</dbReference>
<evidence type="ECO:0000256" key="31">
    <source>
        <dbReference type="SAM" id="SignalP"/>
    </source>
</evidence>
<dbReference type="EC" id="2.7.11.1" evidence="6"/>
<keyword evidence="15 29" id="KW-0547">Nucleotide-binding</keyword>
<dbReference type="Proteomes" id="UP000007752">
    <property type="component" value="Chromosome 2"/>
</dbReference>
<accession>B9F4A0</accession>
<keyword evidence="20 30" id="KW-1133">Transmembrane helix</keyword>
<dbReference type="InterPro" id="IPR001611">
    <property type="entry name" value="Leu-rich_rpt"/>
</dbReference>
<evidence type="ECO:0000256" key="22">
    <source>
        <dbReference type="ARBA" id="ARBA00023170"/>
    </source>
</evidence>
<comment type="cofactor">
    <cofactor evidence="1">
        <name>Mn(2+)</name>
        <dbReference type="ChEBI" id="CHEBI:29035"/>
    </cofactor>
</comment>
<evidence type="ECO:0000256" key="23">
    <source>
        <dbReference type="ARBA" id="ARBA00023180"/>
    </source>
</evidence>
<dbReference type="AlphaFoldDB" id="B9F4A0"/>
<comment type="catalytic activity">
    <reaction evidence="24">
        <text>L-threonyl-[protein] + ATP = O-phospho-L-threonyl-[protein] + ADP + H(+)</text>
        <dbReference type="Rhea" id="RHEA:46608"/>
        <dbReference type="Rhea" id="RHEA-COMP:11060"/>
        <dbReference type="Rhea" id="RHEA-COMP:11605"/>
        <dbReference type="ChEBI" id="CHEBI:15378"/>
        <dbReference type="ChEBI" id="CHEBI:30013"/>
        <dbReference type="ChEBI" id="CHEBI:30616"/>
        <dbReference type="ChEBI" id="CHEBI:61977"/>
        <dbReference type="ChEBI" id="CHEBI:456216"/>
        <dbReference type="EC" id="2.7.11.1"/>
    </reaction>
</comment>
<evidence type="ECO:0000256" key="25">
    <source>
        <dbReference type="ARBA" id="ARBA00048679"/>
    </source>
</evidence>
<evidence type="ECO:0000256" key="2">
    <source>
        <dbReference type="ARBA" id="ARBA00001946"/>
    </source>
</evidence>
<evidence type="ECO:0000256" key="26">
    <source>
        <dbReference type="ARBA" id="ARBA00054320"/>
    </source>
</evidence>
<evidence type="ECO:0000313" key="33">
    <source>
        <dbReference type="EMBL" id="EEE56557.1"/>
    </source>
</evidence>
<evidence type="ECO:0000256" key="11">
    <source>
        <dbReference type="ARBA" id="ARBA00022679"/>
    </source>
</evidence>
<evidence type="ECO:0000256" key="15">
    <source>
        <dbReference type="ARBA" id="ARBA00022741"/>
    </source>
</evidence>
<evidence type="ECO:0000256" key="20">
    <source>
        <dbReference type="ARBA" id="ARBA00022989"/>
    </source>
</evidence>
<dbReference type="InterPro" id="IPR055414">
    <property type="entry name" value="LRR_R13L4/SHOC2-like"/>
</dbReference>
<keyword evidence="16" id="KW-0418">Kinase</keyword>
<evidence type="ECO:0000256" key="18">
    <source>
        <dbReference type="ARBA" id="ARBA00022824"/>
    </source>
</evidence>
<comment type="catalytic activity">
    <reaction evidence="25">
        <text>L-seryl-[protein] + ATP = O-phospho-L-seryl-[protein] + ADP + H(+)</text>
        <dbReference type="Rhea" id="RHEA:17989"/>
        <dbReference type="Rhea" id="RHEA-COMP:9863"/>
        <dbReference type="Rhea" id="RHEA-COMP:11604"/>
        <dbReference type="ChEBI" id="CHEBI:15378"/>
        <dbReference type="ChEBI" id="CHEBI:29999"/>
        <dbReference type="ChEBI" id="CHEBI:30616"/>
        <dbReference type="ChEBI" id="CHEBI:83421"/>
        <dbReference type="ChEBI" id="CHEBI:456216"/>
        <dbReference type="EC" id="2.7.11.1"/>
    </reaction>
</comment>
<evidence type="ECO:0000256" key="13">
    <source>
        <dbReference type="ARBA" id="ARBA00022729"/>
    </source>
</evidence>
<dbReference type="FunFam" id="3.80.10.10:FF:001981">
    <property type="entry name" value="Receptor kinase-like protein Xa21"/>
    <property type="match status" value="1"/>
</dbReference>
<evidence type="ECO:0000256" key="28">
    <source>
        <dbReference type="ARBA" id="ARBA00072040"/>
    </source>
</evidence>
<keyword evidence="13 31" id="KW-0732">Signal</keyword>
<evidence type="ECO:0000256" key="17">
    <source>
        <dbReference type="ARBA" id="ARBA00022821"/>
    </source>
</evidence>
<comment type="cofactor">
    <cofactor evidence="2">
        <name>Mg(2+)</name>
        <dbReference type="ChEBI" id="CHEBI:18420"/>
    </cofactor>
</comment>
<feature type="chain" id="PRO_5002883965" description="Receptor kinase-like protein Xa21" evidence="31">
    <location>
        <begin position="25"/>
        <end position="1027"/>
    </location>
</feature>
<evidence type="ECO:0000256" key="5">
    <source>
        <dbReference type="ARBA" id="ARBA00004479"/>
    </source>
</evidence>
<dbReference type="PROSITE" id="PS50011">
    <property type="entry name" value="PROTEIN_KINASE_DOM"/>
    <property type="match status" value="1"/>
</dbReference>
<keyword evidence="22" id="KW-0675">Receptor</keyword>
<dbReference type="InterPro" id="IPR017441">
    <property type="entry name" value="Protein_kinase_ATP_BS"/>
</dbReference>
<dbReference type="InterPro" id="IPR008271">
    <property type="entry name" value="Ser/Thr_kinase_AS"/>
</dbReference>
<dbReference type="InterPro" id="IPR000719">
    <property type="entry name" value="Prot_kinase_dom"/>
</dbReference>
<evidence type="ECO:0000256" key="7">
    <source>
        <dbReference type="ARBA" id="ARBA00022475"/>
    </source>
</evidence>
<comment type="subcellular location">
    <subcellularLocation>
        <location evidence="3">Cell membrane</location>
        <topology evidence="3">Single-pass membrane protein</topology>
    </subcellularLocation>
    <subcellularLocation>
        <location evidence="4">Endoplasmic reticulum membrane</location>
        <topology evidence="4">Single-pass membrane protein</topology>
    </subcellularLocation>
    <subcellularLocation>
        <location evidence="5">Membrane</location>
        <topology evidence="5">Single-pass type I membrane protein</topology>
    </subcellularLocation>
</comment>
<dbReference type="FunFam" id="3.80.10.10:FF:000095">
    <property type="entry name" value="LRR receptor-like serine/threonine-protein kinase GSO1"/>
    <property type="match status" value="1"/>
</dbReference>
<keyword evidence="21 30" id="KW-0472">Membrane</keyword>
<evidence type="ECO:0000256" key="3">
    <source>
        <dbReference type="ARBA" id="ARBA00004162"/>
    </source>
</evidence>
<dbReference type="SUPFAM" id="SSF52047">
    <property type="entry name" value="RNI-like"/>
    <property type="match status" value="1"/>
</dbReference>
<evidence type="ECO:0000256" key="19">
    <source>
        <dbReference type="ARBA" id="ARBA00022840"/>
    </source>
</evidence>
<keyword evidence="9" id="KW-0597">Phosphoprotein</keyword>
<keyword evidence="12 30" id="KW-0812">Transmembrane</keyword>
<dbReference type="SMART" id="SM00220">
    <property type="entry name" value="S_TKc"/>
    <property type="match status" value="1"/>
</dbReference>
<dbReference type="Pfam" id="PF13855">
    <property type="entry name" value="LRR_8"/>
    <property type="match status" value="1"/>
</dbReference>
<evidence type="ECO:0000256" key="24">
    <source>
        <dbReference type="ARBA" id="ARBA00047899"/>
    </source>
</evidence>
<name>B9F4A0_ORYSJ</name>
<keyword evidence="14" id="KW-0677">Repeat</keyword>
<evidence type="ECO:0000256" key="14">
    <source>
        <dbReference type="ARBA" id="ARBA00022737"/>
    </source>
</evidence>
<organism evidence="33">
    <name type="scientific">Oryza sativa subsp. japonica</name>
    <name type="common">Rice</name>
    <dbReference type="NCBI Taxonomy" id="39947"/>
    <lineage>
        <taxon>Eukaryota</taxon>
        <taxon>Viridiplantae</taxon>
        <taxon>Streptophyta</taxon>
        <taxon>Embryophyta</taxon>
        <taxon>Tracheophyta</taxon>
        <taxon>Spermatophyta</taxon>
        <taxon>Magnoliopsida</taxon>
        <taxon>Liliopsida</taxon>
        <taxon>Poales</taxon>
        <taxon>Poaceae</taxon>
        <taxon>BOP clade</taxon>
        <taxon>Oryzoideae</taxon>
        <taxon>Oryzeae</taxon>
        <taxon>Oryzinae</taxon>
        <taxon>Oryza</taxon>
        <taxon>Oryza sativa</taxon>
    </lineage>
</organism>
<dbReference type="Gene3D" id="1.10.510.10">
    <property type="entry name" value="Transferase(Phosphotransferase) domain 1"/>
    <property type="match status" value="1"/>
</dbReference>
<feature type="domain" description="Protein kinase" evidence="32">
    <location>
        <begin position="711"/>
        <end position="1011"/>
    </location>
</feature>
<gene>
    <name evidence="33" type="ORF">OsJ_05887</name>
</gene>
<evidence type="ECO:0000256" key="6">
    <source>
        <dbReference type="ARBA" id="ARBA00012513"/>
    </source>
</evidence>
<dbReference type="GO" id="GO:0004674">
    <property type="term" value="F:protein serine/threonine kinase activity"/>
    <property type="evidence" value="ECO:0007669"/>
    <property type="project" value="UniProtKB-KW"/>
</dbReference>
<feature type="binding site" evidence="29">
    <location>
        <position position="741"/>
    </location>
    <ligand>
        <name>ATP</name>
        <dbReference type="ChEBI" id="CHEBI:30616"/>
    </ligand>
</feature>
<evidence type="ECO:0000256" key="29">
    <source>
        <dbReference type="PROSITE-ProRule" id="PRU10141"/>
    </source>
</evidence>
<dbReference type="GO" id="GO:0005789">
    <property type="term" value="C:endoplasmic reticulum membrane"/>
    <property type="evidence" value="ECO:0007669"/>
    <property type="project" value="UniProtKB-SubCell"/>
</dbReference>
<dbReference type="PROSITE" id="PS00107">
    <property type="entry name" value="PROTEIN_KINASE_ATP"/>
    <property type="match status" value="1"/>
</dbReference>
<feature type="signal peptide" evidence="31">
    <location>
        <begin position="1"/>
        <end position="24"/>
    </location>
</feature>
<evidence type="ECO:0000256" key="12">
    <source>
        <dbReference type="ARBA" id="ARBA00022692"/>
    </source>
</evidence>
<keyword evidence="7" id="KW-1003">Cell membrane</keyword>
<evidence type="ECO:0000256" key="16">
    <source>
        <dbReference type="ARBA" id="ARBA00022777"/>
    </source>
</evidence>
<dbReference type="FunFam" id="1.10.510.10:FF:000358">
    <property type="entry name" value="Putative leucine-rich repeat receptor-like serine/threonine-protein kinase"/>
    <property type="match status" value="1"/>
</dbReference>
<keyword evidence="8" id="KW-0723">Serine/threonine-protein kinase</keyword>
<keyword evidence="11" id="KW-0808">Transferase</keyword>
<feature type="transmembrane region" description="Helical" evidence="30">
    <location>
        <begin position="654"/>
        <end position="678"/>
    </location>
</feature>
<evidence type="ECO:0000256" key="4">
    <source>
        <dbReference type="ARBA" id="ARBA00004389"/>
    </source>
</evidence>
<reference evidence="33" key="1">
    <citation type="journal article" date="2005" name="PLoS Biol.">
        <title>The genomes of Oryza sativa: a history of duplications.</title>
        <authorList>
            <person name="Yu J."/>
            <person name="Wang J."/>
            <person name="Lin W."/>
            <person name="Li S."/>
            <person name="Li H."/>
            <person name="Zhou J."/>
            <person name="Ni P."/>
            <person name="Dong W."/>
            <person name="Hu S."/>
            <person name="Zeng C."/>
            <person name="Zhang J."/>
            <person name="Zhang Y."/>
            <person name="Li R."/>
            <person name="Xu Z."/>
            <person name="Li S."/>
            <person name="Li X."/>
            <person name="Zheng H."/>
            <person name="Cong L."/>
            <person name="Lin L."/>
            <person name="Yin J."/>
            <person name="Geng J."/>
            <person name="Li G."/>
            <person name="Shi J."/>
            <person name="Liu J."/>
            <person name="Lv H."/>
            <person name="Li J."/>
            <person name="Wang J."/>
            <person name="Deng Y."/>
            <person name="Ran L."/>
            <person name="Shi X."/>
            <person name="Wang X."/>
            <person name="Wu Q."/>
            <person name="Li C."/>
            <person name="Ren X."/>
            <person name="Wang J."/>
            <person name="Wang X."/>
            <person name="Li D."/>
            <person name="Liu D."/>
            <person name="Zhang X."/>
            <person name="Ji Z."/>
            <person name="Zhao W."/>
            <person name="Sun Y."/>
            <person name="Zhang Z."/>
            <person name="Bao J."/>
            <person name="Han Y."/>
            <person name="Dong L."/>
            <person name="Ji J."/>
            <person name="Chen P."/>
            <person name="Wu S."/>
            <person name="Liu J."/>
            <person name="Xiao Y."/>
            <person name="Bu D."/>
            <person name="Tan J."/>
            <person name="Yang L."/>
            <person name="Ye C."/>
            <person name="Zhang J."/>
            <person name="Xu J."/>
            <person name="Zhou Y."/>
            <person name="Yu Y."/>
            <person name="Zhang B."/>
            <person name="Zhuang S."/>
            <person name="Wei H."/>
            <person name="Liu B."/>
            <person name="Lei M."/>
            <person name="Yu H."/>
            <person name="Li Y."/>
            <person name="Xu H."/>
            <person name="Wei S."/>
            <person name="He X."/>
            <person name="Fang L."/>
            <person name="Zhang Z."/>
            <person name="Zhang Y."/>
            <person name="Huang X."/>
            <person name="Su Z."/>
            <person name="Tong W."/>
            <person name="Li J."/>
            <person name="Tong Z."/>
            <person name="Li S."/>
            <person name="Ye J."/>
            <person name="Wang L."/>
            <person name="Fang L."/>
            <person name="Lei T."/>
            <person name="Chen C."/>
            <person name="Chen H."/>
            <person name="Xu Z."/>
            <person name="Li H."/>
            <person name="Huang H."/>
            <person name="Zhang F."/>
            <person name="Xu H."/>
            <person name="Li N."/>
            <person name="Zhao C."/>
            <person name="Li S."/>
            <person name="Dong L."/>
            <person name="Huang Y."/>
            <person name="Li L."/>
            <person name="Xi Y."/>
            <person name="Qi Q."/>
            <person name="Li W."/>
            <person name="Zhang B."/>
            <person name="Hu W."/>
            <person name="Zhang Y."/>
            <person name="Tian X."/>
            <person name="Jiao Y."/>
            <person name="Liang X."/>
            <person name="Jin J."/>
            <person name="Gao L."/>
            <person name="Zheng W."/>
            <person name="Hao B."/>
            <person name="Liu S."/>
            <person name="Wang W."/>
            <person name="Yuan L."/>
            <person name="Cao M."/>
            <person name="McDermott J."/>
            <person name="Samudrala R."/>
            <person name="Wang J."/>
            <person name="Wong G.K."/>
            <person name="Yang H."/>
        </authorList>
    </citation>
    <scope>NUCLEOTIDE SEQUENCE [LARGE SCALE GENOMIC DNA]</scope>
</reference>
<dbReference type="Pfam" id="PF00560">
    <property type="entry name" value="LRR_1"/>
    <property type="match status" value="7"/>
</dbReference>
<keyword evidence="19 29" id="KW-0067">ATP-binding</keyword>
<dbReference type="InterPro" id="IPR032675">
    <property type="entry name" value="LRR_dom_sf"/>
</dbReference>
<dbReference type="EMBL" id="CM000139">
    <property type="protein sequence ID" value="EEE56557.1"/>
    <property type="molecule type" value="Genomic_DNA"/>
</dbReference>
<evidence type="ECO:0000256" key="8">
    <source>
        <dbReference type="ARBA" id="ARBA00022527"/>
    </source>
</evidence>
<comment type="function">
    <text evidence="26">Receptor kinase that detects X.oryzae pv. oryzae protein Ax21 to promote innate immunity. Following X.oryzae pv. oryzae protein Ax21 detection, undergoes cleavage, releasing the processed protein kinase Xa21 chain.</text>
</comment>
<keyword evidence="17" id="KW-0611">Plant defense</keyword>
<keyword evidence="10" id="KW-0433">Leucine-rich repeat</keyword>
<dbReference type="GO" id="GO:0006952">
    <property type="term" value="P:defense response"/>
    <property type="evidence" value="ECO:0007669"/>
    <property type="project" value="UniProtKB-KW"/>
</dbReference>
<dbReference type="GO" id="GO:0005524">
    <property type="term" value="F:ATP binding"/>
    <property type="evidence" value="ECO:0007669"/>
    <property type="project" value="UniProtKB-UniRule"/>
</dbReference>
<dbReference type="Pfam" id="PF23598">
    <property type="entry name" value="LRR_14"/>
    <property type="match status" value="1"/>
</dbReference>
<dbReference type="FunFam" id="3.30.200.20:FF:000432">
    <property type="entry name" value="LRR receptor-like serine/threonine-protein kinase EFR"/>
    <property type="match status" value="1"/>
</dbReference>
<dbReference type="Gene3D" id="3.80.10.10">
    <property type="entry name" value="Ribonuclease Inhibitor"/>
    <property type="match status" value="3"/>
</dbReference>
<evidence type="ECO:0000256" key="21">
    <source>
        <dbReference type="ARBA" id="ARBA00023136"/>
    </source>
</evidence>
<dbReference type="SUPFAM" id="SSF52058">
    <property type="entry name" value="L domain-like"/>
    <property type="match status" value="1"/>
</dbReference>
<dbReference type="SUPFAM" id="SSF56112">
    <property type="entry name" value="Protein kinase-like (PK-like)"/>
    <property type="match status" value="1"/>
</dbReference>
<evidence type="ECO:0000256" key="9">
    <source>
        <dbReference type="ARBA" id="ARBA00022553"/>
    </source>
</evidence>
<protein>
    <recommendedName>
        <fullName evidence="28">Receptor kinase-like protein Xa21</fullName>
        <ecNumber evidence="6">2.7.11.1</ecNumber>
    </recommendedName>
</protein>
<evidence type="ECO:0000256" key="10">
    <source>
        <dbReference type="ARBA" id="ARBA00022614"/>
    </source>
</evidence>
<dbReference type="InterPro" id="IPR051809">
    <property type="entry name" value="Plant_receptor-like_S/T_kinase"/>
</dbReference>
<evidence type="ECO:0000256" key="27">
    <source>
        <dbReference type="ARBA" id="ARBA00056628"/>
    </source>
</evidence>
<keyword evidence="18" id="KW-0256">Endoplasmic reticulum</keyword>
<dbReference type="GO" id="GO:0005886">
    <property type="term" value="C:plasma membrane"/>
    <property type="evidence" value="ECO:0007669"/>
    <property type="project" value="UniProtKB-SubCell"/>
</dbReference>